<dbReference type="GO" id="GO:0004399">
    <property type="term" value="F:histidinol dehydrogenase activity"/>
    <property type="evidence" value="ECO:0007669"/>
    <property type="project" value="EnsemblFungi"/>
</dbReference>
<evidence type="ECO:0000256" key="6">
    <source>
        <dbReference type="ARBA" id="ARBA00023027"/>
    </source>
</evidence>
<evidence type="ECO:0000256" key="7">
    <source>
        <dbReference type="ARBA" id="ARBA00023102"/>
    </source>
</evidence>
<dbReference type="AlphaFoldDB" id="A0A139AWR6"/>
<protein>
    <submittedName>
        <fullName evidence="10">Histidinol dehydrogenase</fullName>
    </submittedName>
</protein>
<evidence type="ECO:0000256" key="2">
    <source>
        <dbReference type="ARBA" id="ARBA00022605"/>
    </source>
</evidence>
<organism evidence="10 11">
    <name type="scientific">Gonapodya prolifera (strain JEL478)</name>
    <name type="common">Monoblepharis prolifera</name>
    <dbReference type="NCBI Taxonomy" id="1344416"/>
    <lineage>
        <taxon>Eukaryota</taxon>
        <taxon>Fungi</taxon>
        <taxon>Fungi incertae sedis</taxon>
        <taxon>Chytridiomycota</taxon>
        <taxon>Chytridiomycota incertae sedis</taxon>
        <taxon>Monoblepharidomycetes</taxon>
        <taxon>Monoblepharidales</taxon>
        <taxon>Gonapodyaceae</taxon>
        <taxon>Gonapodya</taxon>
    </lineage>
</organism>
<evidence type="ECO:0000313" key="10">
    <source>
        <dbReference type="EMBL" id="KXS21191.1"/>
    </source>
</evidence>
<keyword evidence="2" id="KW-0028">Amino-acid biosynthesis</keyword>
<evidence type="ECO:0000256" key="3">
    <source>
        <dbReference type="ARBA" id="ARBA00022723"/>
    </source>
</evidence>
<sequence>MSPSAAPPADSPSDLQSALARIAALENQIASLKLQQSQPQSTQQPQKADVSLEDLPDYVDEEPPLLHTTSADAFETLELKVYAYSALSDKHKHTLYKRPVMNTQQIMDRVKPIIDDVKTRGDAAIIDATKKFDGVDLVETAHVRSSPTHTVMRAPYPAEIIARVPPETRAALDVAFDNIKKFHEAQVEWGVSSVETMEGVSCSRFPTPITRVGLYVPGGTAVLPSTALMLSTPALVARVPHIVLATPPRRDGSVCPEVVYVAAKAGVEAILVAGGAQAVAALAYGTQTVPKVDKIFGPGNQYVTAAKLVAQNDFSCLVSADLPAGPSEVLVICDSTVPPAHVALDLLSQAEHGADSQAVLLTVGADDAYVARVVRAVQEEGAKLPRNKILRESVSKSYVVRCETVQEAFEFSNGYAPEHLVVNVRGVGVDVVAREVKNAGSVFVGRWAPVSCGDYASGTNHTLPTYGYARSYSGLGTGAFLKYVTVQSLTYAGLKELGKSVIRLADVEELKAHGESVRVRIEGGEYD</sequence>
<comment type="pathway">
    <text evidence="8">Amino-acid biosynthesis.</text>
</comment>
<dbReference type="PANTHER" id="PTHR21256">
    <property type="entry name" value="HISTIDINOL DEHYDROGENASE HDH"/>
    <property type="match status" value="1"/>
</dbReference>
<dbReference type="GO" id="GO:0005829">
    <property type="term" value="C:cytosol"/>
    <property type="evidence" value="ECO:0007669"/>
    <property type="project" value="TreeGrafter"/>
</dbReference>
<dbReference type="EMBL" id="KQ965733">
    <property type="protein sequence ID" value="KXS21191.1"/>
    <property type="molecule type" value="Genomic_DNA"/>
</dbReference>
<dbReference type="Pfam" id="PF00815">
    <property type="entry name" value="Histidinol_dh"/>
    <property type="match status" value="1"/>
</dbReference>
<evidence type="ECO:0000256" key="5">
    <source>
        <dbReference type="ARBA" id="ARBA00023002"/>
    </source>
</evidence>
<dbReference type="NCBIfam" id="TIGR00069">
    <property type="entry name" value="hisD"/>
    <property type="match status" value="1"/>
</dbReference>
<keyword evidence="6" id="KW-0520">NAD</keyword>
<dbReference type="OMA" id="MTDRDDW"/>
<keyword evidence="3" id="KW-0479">Metal-binding</keyword>
<evidence type="ECO:0000313" key="11">
    <source>
        <dbReference type="Proteomes" id="UP000070544"/>
    </source>
</evidence>
<dbReference type="Proteomes" id="UP000070544">
    <property type="component" value="Unassembled WGS sequence"/>
</dbReference>
<dbReference type="GO" id="GO:0046872">
    <property type="term" value="F:metal ion binding"/>
    <property type="evidence" value="ECO:0007669"/>
    <property type="project" value="UniProtKB-KW"/>
</dbReference>
<dbReference type="STRING" id="1344416.A0A139AWR6"/>
<evidence type="ECO:0000256" key="1">
    <source>
        <dbReference type="ARBA" id="ARBA00001947"/>
    </source>
</evidence>
<comment type="cofactor">
    <cofactor evidence="1">
        <name>Zn(2+)</name>
        <dbReference type="ChEBI" id="CHEBI:29105"/>
    </cofactor>
</comment>
<evidence type="ECO:0000256" key="9">
    <source>
        <dbReference type="RuleBase" id="RU004175"/>
    </source>
</evidence>
<keyword evidence="4" id="KW-0862">Zinc</keyword>
<evidence type="ECO:0000256" key="4">
    <source>
        <dbReference type="ARBA" id="ARBA00022833"/>
    </source>
</evidence>
<dbReference type="Gene3D" id="1.20.5.1300">
    <property type="match status" value="1"/>
</dbReference>
<name>A0A139AWR6_GONPJ</name>
<dbReference type="CDD" id="cd06572">
    <property type="entry name" value="Histidinol_dh"/>
    <property type="match status" value="1"/>
</dbReference>
<dbReference type="InterPro" id="IPR016161">
    <property type="entry name" value="Ald_DH/histidinol_DH"/>
</dbReference>
<dbReference type="FunFam" id="3.40.50.1980:FF:000002">
    <property type="entry name" value="Histidinol dehydrogenase, chloroplastic"/>
    <property type="match status" value="1"/>
</dbReference>
<dbReference type="PANTHER" id="PTHR21256:SF2">
    <property type="entry name" value="HISTIDINE BIOSYNTHESIS TRIFUNCTIONAL PROTEIN"/>
    <property type="match status" value="1"/>
</dbReference>
<dbReference type="GO" id="GO:0000105">
    <property type="term" value="P:L-histidine biosynthetic process"/>
    <property type="evidence" value="ECO:0007669"/>
    <property type="project" value="UniProtKB-KW"/>
</dbReference>
<dbReference type="SUPFAM" id="SSF53720">
    <property type="entry name" value="ALDH-like"/>
    <property type="match status" value="1"/>
</dbReference>
<accession>A0A139AWR6</accession>
<dbReference type="OrthoDB" id="1703565at2759"/>
<dbReference type="InterPro" id="IPR012131">
    <property type="entry name" value="Hstdl_DH"/>
</dbReference>
<reference evidence="10 11" key="1">
    <citation type="journal article" date="2015" name="Genome Biol. Evol.">
        <title>Phylogenomic analyses indicate that early fungi evolved digesting cell walls of algal ancestors of land plants.</title>
        <authorList>
            <person name="Chang Y."/>
            <person name="Wang S."/>
            <person name="Sekimoto S."/>
            <person name="Aerts A.L."/>
            <person name="Choi C."/>
            <person name="Clum A."/>
            <person name="LaButti K.M."/>
            <person name="Lindquist E.A."/>
            <person name="Yee Ngan C."/>
            <person name="Ohm R.A."/>
            <person name="Salamov A.A."/>
            <person name="Grigoriev I.V."/>
            <person name="Spatafora J.W."/>
            <person name="Berbee M.L."/>
        </authorList>
    </citation>
    <scope>NUCLEOTIDE SEQUENCE [LARGE SCALE GENOMIC DNA]</scope>
    <source>
        <strain evidence="10 11">JEL478</strain>
    </source>
</reference>
<keyword evidence="7" id="KW-0368">Histidine biosynthesis</keyword>
<proteinExistence type="inferred from homology"/>
<dbReference type="Gene3D" id="3.40.50.1980">
    <property type="entry name" value="Nitrogenase molybdenum iron protein domain"/>
    <property type="match status" value="2"/>
</dbReference>
<dbReference type="PRINTS" id="PR00083">
    <property type="entry name" value="HOLDHDRGNASE"/>
</dbReference>
<comment type="similarity">
    <text evidence="9">Belongs to the histidinol dehydrogenase family.</text>
</comment>
<keyword evidence="5" id="KW-0560">Oxidoreductase</keyword>
<keyword evidence="11" id="KW-1185">Reference proteome</keyword>
<evidence type="ECO:0000256" key="8">
    <source>
        <dbReference type="ARBA" id="ARBA00029440"/>
    </source>
</evidence>
<dbReference type="GO" id="GO:0051287">
    <property type="term" value="F:NAD binding"/>
    <property type="evidence" value="ECO:0007669"/>
    <property type="project" value="InterPro"/>
</dbReference>
<gene>
    <name evidence="10" type="ORF">M427DRAFT_93699</name>
</gene>
<dbReference type="FunFam" id="3.40.50.1980:FF:000001">
    <property type="entry name" value="Histidinol dehydrogenase"/>
    <property type="match status" value="1"/>
</dbReference>